<dbReference type="PANTHER" id="PTHR47843">
    <property type="entry name" value="BTB DOMAIN-CONTAINING PROTEIN-RELATED"/>
    <property type="match status" value="1"/>
</dbReference>
<evidence type="ECO:0000313" key="4">
    <source>
        <dbReference type="Proteomes" id="UP000799764"/>
    </source>
</evidence>
<feature type="region of interest" description="Disordered" evidence="1">
    <location>
        <begin position="238"/>
        <end position="268"/>
    </location>
</feature>
<dbReference type="PROSITE" id="PS50097">
    <property type="entry name" value="BTB"/>
    <property type="match status" value="1"/>
</dbReference>
<evidence type="ECO:0000313" key="3">
    <source>
        <dbReference type="EMBL" id="KAF2441469.1"/>
    </source>
</evidence>
<protein>
    <recommendedName>
        <fullName evidence="2">BTB domain-containing protein</fullName>
    </recommendedName>
</protein>
<organism evidence="3 4">
    <name type="scientific">Karstenula rhodostoma CBS 690.94</name>
    <dbReference type="NCBI Taxonomy" id="1392251"/>
    <lineage>
        <taxon>Eukaryota</taxon>
        <taxon>Fungi</taxon>
        <taxon>Dikarya</taxon>
        <taxon>Ascomycota</taxon>
        <taxon>Pezizomycotina</taxon>
        <taxon>Dothideomycetes</taxon>
        <taxon>Pleosporomycetidae</taxon>
        <taxon>Pleosporales</taxon>
        <taxon>Massarineae</taxon>
        <taxon>Didymosphaeriaceae</taxon>
        <taxon>Karstenula</taxon>
    </lineage>
</organism>
<dbReference type="CDD" id="cd18186">
    <property type="entry name" value="BTB_POZ_ZBTB_KLHL-like"/>
    <property type="match status" value="1"/>
</dbReference>
<accession>A0A9P4U7P7</accession>
<gene>
    <name evidence="3" type="ORF">P171DRAFT_497707</name>
</gene>
<dbReference type="InterPro" id="IPR000210">
    <property type="entry name" value="BTB/POZ_dom"/>
</dbReference>
<sequence>MDATKAVEKPPNFRAIFCSPTVVVKIGAEGKMYRISKALTMHYSGYFRGAFGSNGFQEGVSGEVTLQHIQPYVLEGFITWLYYHDPETTTSSTWFNKYKRELRDLKPSMSIGCAFVDLYIFADRFIIPKLTAALTTAAVMYYSIGSKNKHHPNPSYETIVYAFAELPQDHTLLRVLADAAYRNWRPSHYKKPSRDDRGWFEQLPAKFLLRQLAGLSLRTSKRGRLRVHDYLEDATPKSGFRRFFSDSSSGSSSEVSSSTDTSSEDDSS</sequence>
<dbReference type="AlphaFoldDB" id="A0A9P4U7P7"/>
<dbReference type="OrthoDB" id="194443at2759"/>
<keyword evidence="4" id="KW-1185">Reference proteome</keyword>
<feature type="domain" description="BTB" evidence="2">
    <location>
        <begin position="18"/>
        <end position="90"/>
    </location>
</feature>
<evidence type="ECO:0000256" key="1">
    <source>
        <dbReference type="SAM" id="MobiDB-lite"/>
    </source>
</evidence>
<evidence type="ECO:0000259" key="2">
    <source>
        <dbReference type="PROSITE" id="PS50097"/>
    </source>
</evidence>
<name>A0A9P4U7P7_9PLEO</name>
<reference evidence="3" key="1">
    <citation type="journal article" date="2020" name="Stud. Mycol.">
        <title>101 Dothideomycetes genomes: a test case for predicting lifestyles and emergence of pathogens.</title>
        <authorList>
            <person name="Haridas S."/>
            <person name="Albert R."/>
            <person name="Binder M."/>
            <person name="Bloem J."/>
            <person name="Labutti K."/>
            <person name="Salamov A."/>
            <person name="Andreopoulos B."/>
            <person name="Baker S."/>
            <person name="Barry K."/>
            <person name="Bills G."/>
            <person name="Bluhm B."/>
            <person name="Cannon C."/>
            <person name="Castanera R."/>
            <person name="Culley D."/>
            <person name="Daum C."/>
            <person name="Ezra D."/>
            <person name="Gonzalez J."/>
            <person name="Henrissat B."/>
            <person name="Kuo A."/>
            <person name="Liang C."/>
            <person name="Lipzen A."/>
            <person name="Lutzoni F."/>
            <person name="Magnuson J."/>
            <person name="Mondo S."/>
            <person name="Nolan M."/>
            <person name="Ohm R."/>
            <person name="Pangilinan J."/>
            <person name="Park H.-J."/>
            <person name="Ramirez L."/>
            <person name="Alfaro M."/>
            <person name="Sun H."/>
            <person name="Tritt A."/>
            <person name="Yoshinaga Y."/>
            <person name="Zwiers L.-H."/>
            <person name="Turgeon B."/>
            <person name="Goodwin S."/>
            <person name="Spatafora J."/>
            <person name="Crous P."/>
            <person name="Grigoriev I."/>
        </authorList>
    </citation>
    <scope>NUCLEOTIDE SEQUENCE</scope>
    <source>
        <strain evidence="3">CBS 690.94</strain>
    </source>
</reference>
<comment type="caution">
    <text evidence="3">The sequence shown here is derived from an EMBL/GenBank/DDBJ whole genome shotgun (WGS) entry which is preliminary data.</text>
</comment>
<dbReference type="Gene3D" id="3.30.710.10">
    <property type="entry name" value="Potassium Channel Kv1.1, Chain A"/>
    <property type="match status" value="1"/>
</dbReference>
<dbReference type="SUPFAM" id="SSF54695">
    <property type="entry name" value="POZ domain"/>
    <property type="match status" value="1"/>
</dbReference>
<dbReference type="PANTHER" id="PTHR47843:SF2">
    <property type="entry name" value="BTB DOMAIN-CONTAINING PROTEIN"/>
    <property type="match status" value="1"/>
</dbReference>
<dbReference type="Proteomes" id="UP000799764">
    <property type="component" value="Unassembled WGS sequence"/>
</dbReference>
<feature type="compositionally biased region" description="Low complexity" evidence="1">
    <location>
        <begin position="241"/>
        <end position="261"/>
    </location>
</feature>
<proteinExistence type="predicted"/>
<dbReference type="EMBL" id="MU001505">
    <property type="protein sequence ID" value="KAF2441469.1"/>
    <property type="molecule type" value="Genomic_DNA"/>
</dbReference>
<dbReference type="InterPro" id="IPR011333">
    <property type="entry name" value="SKP1/BTB/POZ_sf"/>
</dbReference>